<reference evidence="1 2" key="1">
    <citation type="submission" date="2018-11" db="EMBL/GenBank/DDBJ databases">
        <title>Complete genome sequencing of the Actinobacteria Serinibacter sp. K3-2.</title>
        <authorList>
            <person name="Rakitin A.L."/>
            <person name="Beletsky A.V."/>
            <person name="Mardanov A.V."/>
            <person name="Ravin N.V."/>
            <person name="Gromova A.S."/>
            <person name="Filippova S.N."/>
            <person name="Gal'Chenko V.F."/>
        </authorList>
    </citation>
    <scope>NUCLEOTIDE SEQUENCE [LARGE SCALE GENOMIC DNA]</scope>
    <source>
        <strain evidence="1 2">K3-2</strain>
    </source>
</reference>
<dbReference type="EMBL" id="RHPJ01000003">
    <property type="protein sequence ID" value="TGO04760.1"/>
    <property type="molecule type" value="Genomic_DNA"/>
</dbReference>
<evidence type="ECO:0000313" key="1">
    <source>
        <dbReference type="EMBL" id="TGO04760.1"/>
    </source>
</evidence>
<evidence type="ECO:0000313" key="2">
    <source>
        <dbReference type="Proteomes" id="UP000297318"/>
    </source>
</evidence>
<proteinExistence type="predicted"/>
<comment type="caution">
    <text evidence="1">The sequence shown here is derived from an EMBL/GenBank/DDBJ whole genome shotgun (WGS) entry which is preliminary data.</text>
</comment>
<accession>A0A4Z1E095</accession>
<name>A0A4Z1E095_9MICO</name>
<dbReference type="AlphaFoldDB" id="A0A4Z1E095"/>
<dbReference type="Proteomes" id="UP000297318">
    <property type="component" value="Unassembled WGS sequence"/>
</dbReference>
<dbReference type="OrthoDB" id="3214694at2"/>
<organism evidence="1 2">
    <name type="scientific">Serinibacter arcticus</name>
    <dbReference type="NCBI Taxonomy" id="1655435"/>
    <lineage>
        <taxon>Bacteria</taxon>
        <taxon>Bacillati</taxon>
        <taxon>Actinomycetota</taxon>
        <taxon>Actinomycetes</taxon>
        <taxon>Micrococcales</taxon>
        <taxon>Beutenbergiaceae</taxon>
        <taxon>Serinibacter</taxon>
    </lineage>
</organism>
<dbReference type="RefSeq" id="WP_135850307.1">
    <property type="nucleotide sequence ID" value="NZ_RHPJ01000003.1"/>
</dbReference>
<keyword evidence="2" id="KW-1185">Reference proteome</keyword>
<sequence>MTAEIVLAVVVVLVLLVWLVLAKANRLDLLHQKITRTAATLDAQLLRRAGQAAELAATGRLDPASSLVLAGAADACLTTGQDLELPVDAERSLPGRATLTQEREVVESDLSRVLRQALEGAGDGGPSDLAIVADVVATGRRVEMARRFHNDAVTQTVRIRGQAMVRLLRLAGNARLPRTFEMDDTPPRLG</sequence>
<protein>
    <submittedName>
        <fullName evidence="1">Putative conserved membrane protein</fullName>
    </submittedName>
</protein>
<gene>
    <name evidence="1" type="ORF">SERN_2353</name>
</gene>